<dbReference type="InterPro" id="IPR058240">
    <property type="entry name" value="rSAM_sf"/>
</dbReference>
<dbReference type="Gene3D" id="3.20.20.70">
    <property type="entry name" value="Aldolase class I"/>
    <property type="match status" value="1"/>
</dbReference>
<comment type="caution">
    <text evidence="11">The sequence shown here is derived from an EMBL/GenBank/DDBJ whole genome shotgun (WGS) entry which is preliminary data.</text>
</comment>
<name>A0AAW0GWE1_9APHY</name>
<evidence type="ECO:0000256" key="4">
    <source>
        <dbReference type="ARBA" id="ARBA00022691"/>
    </source>
</evidence>
<dbReference type="Proteomes" id="UP001385951">
    <property type="component" value="Unassembled WGS sequence"/>
</dbReference>
<dbReference type="InterPro" id="IPR013785">
    <property type="entry name" value="Aldolase_TIM"/>
</dbReference>
<keyword evidence="12" id="KW-1185">Reference proteome</keyword>
<evidence type="ECO:0000256" key="9">
    <source>
        <dbReference type="HAMAP-Rule" id="MF_03123"/>
    </source>
</evidence>
<keyword evidence="7 9" id="KW-0411">Iron-sulfur</keyword>
<protein>
    <recommendedName>
        <fullName evidence="9">Lipoyl synthase, mitochondrial</fullName>
        <ecNumber evidence="9">2.8.1.8</ecNumber>
    </recommendedName>
    <alternativeName>
        <fullName evidence="9">Lipoate synthase</fullName>
        <shortName evidence="9">LS</shortName>
        <shortName evidence="9">Lip-syn</shortName>
    </alternativeName>
    <alternativeName>
        <fullName evidence="9">Lipoic acid synthase</fullName>
    </alternativeName>
</protein>
<keyword evidence="5 9" id="KW-0479">Metal-binding</keyword>
<feature type="binding site" evidence="9">
    <location>
        <position position="107"/>
    </location>
    <ligand>
        <name>[4Fe-4S] cluster</name>
        <dbReference type="ChEBI" id="CHEBI:49883"/>
        <label>1</label>
    </ligand>
</feature>
<evidence type="ECO:0000256" key="7">
    <source>
        <dbReference type="ARBA" id="ARBA00023014"/>
    </source>
</evidence>
<dbReference type="NCBIfam" id="NF009544">
    <property type="entry name" value="PRK12928.1"/>
    <property type="match status" value="1"/>
</dbReference>
<evidence type="ECO:0000256" key="5">
    <source>
        <dbReference type="ARBA" id="ARBA00022723"/>
    </source>
</evidence>
<dbReference type="PANTHER" id="PTHR10949">
    <property type="entry name" value="LIPOYL SYNTHASE"/>
    <property type="match status" value="1"/>
</dbReference>
<dbReference type="NCBIfam" id="NF004019">
    <property type="entry name" value="PRK05481.1"/>
    <property type="match status" value="1"/>
</dbReference>
<dbReference type="GO" id="GO:0009249">
    <property type="term" value="P:protein lipoylation"/>
    <property type="evidence" value="ECO:0007669"/>
    <property type="project" value="UniProtKB-UniRule"/>
</dbReference>
<keyword evidence="9" id="KW-0496">Mitochondrion</keyword>
<feature type="binding site" evidence="9">
    <location>
        <position position="140"/>
    </location>
    <ligand>
        <name>[4Fe-4S] cluster</name>
        <dbReference type="ChEBI" id="CHEBI:49883"/>
        <label>2</label>
        <note>4Fe-4S-S-AdoMet</note>
    </ligand>
</feature>
<feature type="domain" description="Radical SAM core" evidence="10">
    <location>
        <begin position="125"/>
        <end position="362"/>
    </location>
</feature>
<feature type="binding site" evidence="9">
    <location>
        <position position="373"/>
    </location>
    <ligand>
        <name>[4Fe-4S] cluster</name>
        <dbReference type="ChEBI" id="CHEBI:49883"/>
        <label>1</label>
    </ligand>
</feature>
<sequence>MSRSVSATKSMLRSTGKAISKPCVNHARWLATPSSSKSRFSQTLADGPSLDEFIAGDVQDRVVLGNTTQPRLPSYLKTSIPTGKSFSKIKKDLRGLGLHTVCEEARCPNIGDCWGGKEGATEEEDKRGATATIMLMGDTCTRGCRFCSVKTSRNPPPLDPHEPENTAEAISRWGLGYIVLTTVDRDDLADGGAHHFAETIRKIKQKCVLSNVSMNKIQQINLHFRAPHILVEALTGDFAGSMEHVSIVAKSGLDVYAHNVETTEELTPFVRDRRATFRQSLKVLEHAKKSGARVTKTSIMLGVGENEDQILQTLKELRNVDVDVVTFGQYMRPTKRHMKVDRYVTPAEFDRWKQVAEDMGFLYVASGPLVRSSYKAGEFYIENVLRGKGTVNRTKKLVAEEKVDLSASATTS</sequence>
<dbReference type="GO" id="GO:0051539">
    <property type="term" value="F:4 iron, 4 sulfur cluster binding"/>
    <property type="evidence" value="ECO:0007669"/>
    <property type="project" value="UniProtKB-UniRule"/>
</dbReference>
<dbReference type="GO" id="GO:0046872">
    <property type="term" value="F:metal ion binding"/>
    <property type="evidence" value="ECO:0007669"/>
    <property type="project" value="UniProtKB-KW"/>
</dbReference>
<comment type="catalytic activity">
    <reaction evidence="8 9">
        <text>[[Fe-S] cluster scaffold protein carrying a second [4Fe-4S](2+) cluster] + N(6)-octanoyl-L-lysyl-[protein] + 2 oxidized [2Fe-2S]-[ferredoxin] + 2 S-adenosyl-L-methionine + 4 H(+) = [[Fe-S] cluster scaffold protein] + N(6)-[(R)-dihydrolipoyl]-L-lysyl-[protein] + 4 Fe(3+) + 2 hydrogen sulfide + 2 5'-deoxyadenosine + 2 L-methionine + 2 reduced [2Fe-2S]-[ferredoxin]</text>
        <dbReference type="Rhea" id="RHEA:16585"/>
        <dbReference type="Rhea" id="RHEA-COMP:9928"/>
        <dbReference type="Rhea" id="RHEA-COMP:10000"/>
        <dbReference type="Rhea" id="RHEA-COMP:10001"/>
        <dbReference type="Rhea" id="RHEA-COMP:10475"/>
        <dbReference type="Rhea" id="RHEA-COMP:14568"/>
        <dbReference type="Rhea" id="RHEA-COMP:14569"/>
        <dbReference type="ChEBI" id="CHEBI:15378"/>
        <dbReference type="ChEBI" id="CHEBI:17319"/>
        <dbReference type="ChEBI" id="CHEBI:29034"/>
        <dbReference type="ChEBI" id="CHEBI:29919"/>
        <dbReference type="ChEBI" id="CHEBI:33722"/>
        <dbReference type="ChEBI" id="CHEBI:33737"/>
        <dbReference type="ChEBI" id="CHEBI:33738"/>
        <dbReference type="ChEBI" id="CHEBI:57844"/>
        <dbReference type="ChEBI" id="CHEBI:59789"/>
        <dbReference type="ChEBI" id="CHEBI:78809"/>
        <dbReference type="ChEBI" id="CHEBI:83100"/>
        <dbReference type="EC" id="2.8.1.8"/>
    </reaction>
</comment>
<dbReference type="SFLD" id="SFLDF00271">
    <property type="entry name" value="lipoyl_synthase"/>
    <property type="match status" value="1"/>
</dbReference>
<feature type="binding site" evidence="9">
    <location>
        <position position="144"/>
    </location>
    <ligand>
        <name>[4Fe-4S] cluster</name>
        <dbReference type="ChEBI" id="CHEBI:49883"/>
        <label>2</label>
        <note>4Fe-4S-S-AdoMet</note>
    </ligand>
</feature>
<dbReference type="Pfam" id="PF04055">
    <property type="entry name" value="Radical_SAM"/>
    <property type="match status" value="1"/>
</dbReference>
<dbReference type="PANTHER" id="PTHR10949:SF0">
    <property type="entry name" value="LIPOYL SYNTHASE, MITOCHONDRIAL"/>
    <property type="match status" value="1"/>
</dbReference>
<evidence type="ECO:0000256" key="3">
    <source>
        <dbReference type="ARBA" id="ARBA00022679"/>
    </source>
</evidence>
<keyword evidence="2 9" id="KW-0004">4Fe-4S</keyword>
<feature type="binding site" evidence="9">
    <location>
        <position position="102"/>
    </location>
    <ligand>
        <name>[4Fe-4S] cluster</name>
        <dbReference type="ChEBI" id="CHEBI:49883"/>
        <label>1</label>
    </ligand>
</feature>
<organism evidence="11 12">
    <name type="scientific">Cerrena zonata</name>
    <dbReference type="NCBI Taxonomy" id="2478898"/>
    <lineage>
        <taxon>Eukaryota</taxon>
        <taxon>Fungi</taxon>
        <taxon>Dikarya</taxon>
        <taxon>Basidiomycota</taxon>
        <taxon>Agaricomycotina</taxon>
        <taxon>Agaricomycetes</taxon>
        <taxon>Polyporales</taxon>
        <taxon>Cerrenaceae</taxon>
        <taxon>Cerrena</taxon>
    </lineage>
</organism>
<dbReference type="GO" id="GO:0016992">
    <property type="term" value="F:lipoate synthase activity"/>
    <property type="evidence" value="ECO:0007669"/>
    <property type="project" value="UniProtKB-UniRule"/>
</dbReference>
<evidence type="ECO:0000256" key="1">
    <source>
        <dbReference type="ARBA" id="ARBA00004173"/>
    </source>
</evidence>
<evidence type="ECO:0000313" key="12">
    <source>
        <dbReference type="Proteomes" id="UP001385951"/>
    </source>
</evidence>
<evidence type="ECO:0000256" key="6">
    <source>
        <dbReference type="ARBA" id="ARBA00023004"/>
    </source>
</evidence>
<gene>
    <name evidence="11" type="ORF">QCA50_001683</name>
</gene>
<dbReference type="InterPro" id="IPR003698">
    <property type="entry name" value="Lipoyl_synth"/>
</dbReference>
<dbReference type="SUPFAM" id="SSF102114">
    <property type="entry name" value="Radical SAM enzymes"/>
    <property type="match status" value="1"/>
</dbReference>
<dbReference type="GO" id="GO:0005739">
    <property type="term" value="C:mitochondrion"/>
    <property type="evidence" value="ECO:0007669"/>
    <property type="project" value="UniProtKB-SubCell"/>
</dbReference>
<dbReference type="InterPro" id="IPR031691">
    <property type="entry name" value="LIAS_N"/>
</dbReference>
<dbReference type="EMBL" id="JASBNA010000002">
    <property type="protein sequence ID" value="KAK7694497.1"/>
    <property type="molecule type" value="Genomic_DNA"/>
</dbReference>
<dbReference type="InterPro" id="IPR007197">
    <property type="entry name" value="rSAM"/>
</dbReference>
<accession>A0AAW0GWE1</accession>
<evidence type="ECO:0000259" key="10">
    <source>
        <dbReference type="PROSITE" id="PS51918"/>
    </source>
</evidence>
<comment type="pathway">
    <text evidence="9">Protein modification; protein lipoylation via endogenous pathway; protein N(6)-(lipoyl)lysine from octanoyl-[acyl-carrier-protein]: step 2/2.</text>
</comment>
<comment type="similarity">
    <text evidence="9">Belongs to the radical SAM superfamily. Lipoyl synthase family.</text>
</comment>
<proteinExistence type="inferred from homology"/>
<evidence type="ECO:0000313" key="11">
    <source>
        <dbReference type="EMBL" id="KAK7694497.1"/>
    </source>
</evidence>
<keyword evidence="4 9" id="KW-0949">S-adenosyl-L-methionine</keyword>
<dbReference type="HAMAP" id="MF_00206">
    <property type="entry name" value="Lipoyl_synth"/>
    <property type="match status" value="1"/>
</dbReference>
<dbReference type="InterPro" id="IPR006638">
    <property type="entry name" value="Elp3/MiaA/NifB-like_rSAM"/>
</dbReference>
<evidence type="ECO:0000256" key="8">
    <source>
        <dbReference type="ARBA" id="ARBA00047326"/>
    </source>
</evidence>
<evidence type="ECO:0000256" key="2">
    <source>
        <dbReference type="ARBA" id="ARBA00022485"/>
    </source>
</evidence>
<dbReference type="Pfam" id="PF16881">
    <property type="entry name" value="LIAS_N"/>
    <property type="match status" value="1"/>
</dbReference>
<comment type="cofactor">
    <cofactor evidence="9">
        <name>[4Fe-4S] cluster</name>
        <dbReference type="ChEBI" id="CHEBI:49883"/>
    </cofactor>
    <text evidence="9">Binds 2 [4Fe-4S] clusters per subunit. One cluster is coordinated with 3 cysteines and an exchangeable S-adenosyl-L-methionine.</text>
</comment>
<dbReference type="SMART" id="SM00729">
    <property type="entry name" value="Elp3"/>
    <property type="match status" value="1"/>
</dbReference>
<feature type="binding site" evidence="9">
    <location>
        <position position="113"/>
    </location>
    <ligand>
        <name>[4Fe-4S] cluster</name>
        <dbReference type="ChEBI" id="CHEBI:49883"/>
        <label>1</label>
    </ligand>
</feature>
<dbReference type="SFLD" id="SFLDS00029">
    <property type="entry name" value="Radical_SAM"/>
    <property type="match status" value="1"/>
</dbReference>
<dbReference type="CDD" id="cd01335">
    <property type="entry name" value="Radical_SAM"/>
    <property type="match status" value="1"/>
</dbReference>
<dbReference type="PROSITE" id="PS51918">
    <property type="entry name" value="RADICAL_SAM"/>
    <property type="match status" value="1"/>
</dbReference>
<comment type="subcellular location">
    <subcellularLocation>
        <location evidence="1 9">Mitochondrion</location>
    </subcellularLocation>
</comment>
<keyword evidence="6 9" id="KW-0408">Iron</keyword>
<dbReference type="EC" id="2.8.1.8" evidence="9"/>
<keyword evidence="3 9" id="KW-0808">Transferase</keyword>
<dbReference type="NCBIfam" id="TIGR00510">
    <property type="entry name" value="lipA"/>
    <property type="match status" value="1"/>
</dbReference>
<dbReference type="PIRSF" id="PIRSF005963">
    <property type="entry name" value="Lipoyl_synth"/>
    <property type="match status" value="1"/>
</dbReference>
<dbReference type="SFLD" id="SFLDG01058">
    <property type="entry name" value="lipoyl_synthase_like"/>
    <property type="match status" value="1"/>
</dbReference>
<dbReference type="AlphaFoldDB" id="A0AAW0GWE1"/>
<comment type="function">
    <text evidence="9">Catalyzes the radical-mediated insertion of two sulfur atoms into the C-6 and C-8 positions of the octanoyl moiety bound to the lipoyl domains of lipoate-dependent enzymes, thereby converting the octanoylated domains into lipoylated derivatives.</text>
</comment>
<reference evidence="11 12" key="1">
    <citation type="submission" date="2022-09" db="EMBL/GenBank/DDBJ databases">
        <authorList>
            <person name="Palmer J.M."/>
        </authorList>
    </citation>
    <scope>NUCLEOTIDE SEQUENCE [LARGE SCALE GENOMIC DNA]</scope>
    <source>
        <strain evidence="11 12">DSM 7382</strain>
    </source>
</reference>
<feature type="binding site" evidence="9">
    <location>
        <position position="147"/>
    </location>
    <ligand>
        <name>[4Fe-4S] cluster</name>
        <dbReference type="ChEBI" id="CHEBI:49883"/>
        <label>2</label>
        <note>4Fe-4S-S-AdoMet</note>
    </ligand>
</feature>